<feature type="domain" description="ATP-grasp" evidence="5">
    <location>
        <begin position="310"/>
        <end position="566"/>
    </location>
</feature>
<dbReference type="OrthoDB" id="434648at2759"/>
<keyword evidence="1" id="KW-0436">Ligase</keyword>
<dbReference type="GO" id="GO:0005524">
    <property type="term" value="F:ATP binding"/>
    <property type="evidence" value="ECO:0007669"/>
    <property type="project" value="UniProtKB-UniRule"/>
</dbReference>
<evidence type="ECO:0000259" key="5">
    <source>
        <dbReference type="PROSITE" id="PS50975"/>
    </source>
</evidence>
<dbReference type="PROSITE" id="PS50975">
    <property type="entry name" value="ATP_GRASP"/>
    <property type="match status" value="1"/>
</dbReference>
<dbReference type="InterPro" id="IPR013815">
    <property type="entry name" value="ATP_grasp_subdomain_1"/>
</dbReference>
<organism evidence="6 7">
    <name type="scientific">Aspergillus versicolor CBS 583.65</name>
    <dbReference type="NCBI Taxonomy" id="1036611"/>
    <lineage>
        <taxon>Eukaryota</taxon>
        <taxon>Fungi</taxon>
        <taxon>Dikarya</taxon>
        <taxon>Ascomycota</taxon>
        <taxon>Pezizomycotina</taxon>
        <taxon>Eurotiomycetes</taxon>
        <taxon>Eurotiomycetidae</taxon>
        <taxon>Eurotiales</taxon>
        <taxon>Aspergillaceae</taxon>
        <taxon>Aspergillus</taxon>
        <taxon>Aspergillus subgen. Nidulantes</taxon>
    </lineage>
</organism>
<dbReference type="InterPro" id="IPR011761">
    <property type="entry name" value="ATP-grasp"/>
</dbReference>
<reference evidence="7" key="1">
    <citation type="journal article" date="2017" name="Genome Biol.">
        <title>Comparative genomics reveals high biological diversity and specific adaptations in the industrially and medically important fungal genus Aspergillus.</title>
        <authorList>
            <person name="de Vries R.P."/>
            <person name="Riley R."/>
            <person name="Wiebenga A."/>
            <person name="Aguilar-Osorio G."/>
            <person name="Amillis S."/>
            <person name="Uchima C.A."/>
            <person name="Anderluh G."/>
            <person name="Asadollahi M."/>
            <person name="Askin M."/>
            <person name="Barry K."/>
            <person name="Battaglia E."/>
            <person name="Bayram O."/>
            <person name="Benocci T."/>
            <person name="Braus-Stromeyer S.A."/>
            <person name="Caldana C."/>
            <person name="Canovas D."/>
            <person name="Cerqueira G.C."/>
            <person name="Chen F."/>
            <person name="Chen W."/>
            <person name="Choi C."/>
            <person name="Clum A."/>
            <person name="Dos Santos R.A."/>
            <person name="Damasio A.R."/>
            <person name="Diallinas G."/>
            <person name="Emri T."/>
            <person name="Fekete E."/>
            <person name="Flipphi M."/>
            <person name="Freyberg S."/>
            <person name="Gallo A."/>
            <person name="Gournas C."/>
            <person name="Habgood R."/>
            <person name="Hainaut M."/>
            <person name="Harispe M.L."/>
            <person name="Henrissat B."/>
            <person name="Hilden K.S."/>
            <person name="Hope R."/>
            <person name="Hossain A."/>
            <person name="Karabika E."/>
            <person name="Karaffa L."/>
            <person name="Karanyi Z."/>
            <person name="Krasevec N."/>
            <person name="Kuo A."/>
            <person name="Kusch H."/>
            <person name="LaButti K."/>
            <person name="Lagendijk E.L."/>
            <person name="Lapidus A."/>
            <person name="Levasseur A."/>
            <person name="Lindquist E."/>
            <person name="Lipzen A."/>
            <person name="Logrieco A.F."/>
            <person name="MacCabe A."/>
            <person name="Maekelae M.R."/>
            <person name="Malavazi I."/>
            <person name="Melin P."/>
            <person name="Meyer V."/>
            <person name="Mielnichuk N."/>
            <person name="Miskei M."/>
            <person name="Molnar A.P."/>
            <person name="Mule G."/>
            <person name="Ngan C.Y."/>
            <person name="Orejas M."/>
            <person name="Orosz E."/>
            <person name="Ouedraogo J.P."/>
            <person name="Overkamp K.M."/>
            <person name="Park H.-S."/>
            <person name="Perrone G."/>
            <person name="Piumi F."/>
            <person name="Punt P.J."/>
            <person name="Ram A.F."/>
            <person name="Ramon A."/>
            <person name="Rauscher S."/>
            <person name="Record E."/>
            <person name="Riano-Pachon D.M."/>
            <person name="Robert V."/>
            <person name="Roehrig J."/>
            <person name="Ruller R."/>
            <person name="Salamov A."/>
            <person name="Salih N.S."/>
            <person name="Samson R.A."/>
            <person name="Sandor E."/>
            <person name="Sanguinetti M."/>
            <person name="Schuetze T."/>
            <person name="Sepcic K."/>
            <person name="Shelest E."/>
            <person name="Sherlock G."/>
            <person name="Sophianopoulou V."/>
            <person name="Squina F.M."/>
            <person name="Sun H."/>
            <person name="Susca A."/>
            <person name="Todd R.B."/>
            <person name="Tsang A."/>
            <person name="Unkles S.E."/>
            <person name="van de Wiele N."/>
            <person name="van Rossen-Uffink D."/>
            <person name="Oliveira J.V."/>
            <person name="Vesth T.C."/>
            <person name="Visser J."/>
            <person name="Yu J.-H."/>
            <person name="Zhou M."/>
            <person name="Andersen M.R."/>
            <person name="Archer D.B."/>
            <person name="Baker S.E."/>
            <person name="Benoit I."/>
            <person name="Brakhage A.A."/>
            <person name="Braus G.H."/>
            <person name="Fischer R."/>
            <person name="Frisvad J.C."/>
            <person name="Goldman G.H."/>
            <person name="Houbraken J."/>
            <person name="Oakley B."/>
            <person name="Pocsi I."/>
            <person name="Scazzocchio C."/>
            <person name="Seiboth B."/>
            <person name="vanKuyk P.A."/>
            <person name="Wortman J."/>
            <person name="Dyer P.S."/>
            <person name="Grigoriev I.V."/>
        </authorList>
    </citation>
    <scope>NUCLEOTIDE SEQUENCE [LARGE SCALE GENOMIC DNA]</scope>
    <source>
        <strain evidence="7">CBS 583.65</strain>
    </source>
</reference>
<dbReference type="SUPFAM" id="SSF56059">
    <property type="entry name" value="Glutathione synthetase ATP-binding domain-like"/>
    <property type="match status" value="1"/>
</dbReference>
<dbReference type="InterPro" id="IPR041472">
    <property type="entry name" value="BL00235/CARNS1_N"/>
</dbReference>
<keyword evidence="3 4" id="KW-0067">ATP-binding</keyword>
<dbReference type="Gene3D" id="3.40.50.20">
    <property type="match status" value="1"/>
</dbReference>
<dbReference type="GO" id="GO:0016874">
    <property type="term" value="F:ligase activity"/>
    <property type="evidence" value="ECO:0007669"/>
    <property type="project" value="UniProtKB-KW"/>
</dbReference>
<dbReference type="GeneID" id="63724864"/>
<dbReference type="AlphaFoldDB" id="A0A1L9Q048"/>
<dbReference type="Gene3D" id="3.30.470.20">
    <property type="entry name" value="ATP-grasp fold, B domain"/>
    <property type="match status" value="1"/>
</dbReference>
<dbReference type="Gene3D" id="3.30.1490.20">
    <property type="entry name" value="ATP-grasp fold, A domain"/>
    <property type="match status" value="1"/>
</dbReference>
<dbReference type="EMBL" id="KV878136">
    <property type="protein sequence ID" value="OJJ07138.1"/>
    <property type="molecule type" value="Genomic_DNA"/>
</dbReference>
<keyword evidence="2 4" id="KW-0547">Nucleotide-binding</keyword>
<proteinExistence type="predicted"/>
<evidence type="ECO:0000313" key="6">
    <source>
        <dbReference type="EMBL" id="OJJ07138.1"/>
    </source>
</evidence>
<dbReference type="InterPro" id="IPR052032">
    <property type="entry name" value="ATP-dep_AA_Ligase"/>
</dbReference>
<protein>
    <recommendedName>
        <fullName evidence="5">ATP-grasp domain-containing protein</fullName>
    </recommendedName>
</protein>
<dbReference type="PANTHER" id="PTHR43585">
    <property type="entry name" value="FUMIPYRROLE BIOSYNTHESIS PROTEIN C"/>
    <property type="match status" value="1"/>
</dbReference>
<dbReference type="PANTHER" id="PTHR43585:SF2">
    <property type="entry name" value="ATP-GRASP ENZYME FSQD"/>
    <property type="match status" value="1"/>
</dbReference>
<keyword evidence="7" id="KW-1185">Reference proteome</keyword>
<dbReference type="Pfam" id="PF13535">
    <property type="entry name" value="ATP-grasp_4"/>
    <property type="match status" value="1"/>
</dbReference>
<dbReference type="STRING" id="1036611.A0A1L9Q048"/>
<dbReference type="RefSeq" id="XP_040672900.1">
    <property type="nucleotide sequence ID" value="XM_040809353.1"/>
</dbReference>
<name>A0A1L9Q048_ASPVE</name>
<accession>A0A1L9Q048</accession>
<dbReference type="GO" id="GO:0046872">
    <property type="term" value="F:metal ion binding"/>
    <property type="evidence" value="ECO:0007669"/>
    <property type="project" value="InterPro"/>
</dbReference>
<evidence type="ECO:0000256" key="4">
    <source>
        <dbReference type="PROSITE-ProRule" id="PRU00409"/>
    </source>
</evidence>
<gene>
    <name evidence="6" type="ORF">ASPVEDRAFT_201751</name>
</gene>
<evidence type="ECO:0000256" key="1">
    <source>
        <dbReference type="ARBA" id="ARBA00022598"/>
    </source>
</evidence>
<evidence type="ECO:0000256" key="3">
    <source>
        <dbReference type="ARBA" id="ARBA00022840"/>
    </source>
</evidence>
<evidence type="ECO:0000256" key="2">
    <source>
        <dbReference type="ARBA" id="ARBA00022741"/>
    </source>
</evidence>
<sequence length="674" mass="74183">MTQTGQLKSCWGSVEAYHTFQWRATSAEWWQTVDITLQAAQNAPAPIHTWPTTYEAVELWVSASASSESESIAWTRCEHGPGSALLHRALQAAAAAQGQQTSAIRFVFAAKPGYLARSDILSLRLIDLESVDAVVSFFAGQPEQSLRPFRVDAHASIPSVQTVLHAVMNSAVGGLLLRPPIGFTESNNYREVFQALDEELANRLSFPWVLDAPAPRRTLAIVEGGRSSPEHGGTAASIYTAARALNVDMVVLDVDGHWLQGPKYAHWRKEFLPVELEPPLLLRDRVLQALADRKVDGIVTFCDSYQVAVAEAADRLGLPTAPAEAYEIATDKYRTGVSEGRPAYLVNSLDGALEVVQRGDLDYPFIVKPCRGFLSEGVFKIDGVEELSRAFQGVNEDRHGTEVVLEQYCDGPEVDINFVLSEGEVLFCEISDDFPKTADVSSAGSSSHTPTSFIELGNVLPSKLPSAEIDLLHTSLHQSLTRLGLTTGIYHLEARVQNSSMEYGSVQNPHTTSEVIDLTPRSTRPTKDPYAWLIEINPRPPGIQETAAVESVYGVDYWGLGLLSSLRDHERLRALSHPFTQGPQYFCEMVFIPVESGGRFESDDVCADLASRRPDLARHISKSFCFLKRGDVVPAPESGITAWVAYYVVFSRVSREHLLGVTAEVRRETRFTVV</sequence>
<evidence type="ECO:0000313" key="7">
    <source>
        <dbReference type="Proteomes" id="UP000184073"/>
    </source>
</evidence>
<dbReference type="Proteomes" id="UP000184073">
    <property type="component" value="Unassembled WGS sequence"/>
</dbReference>
<dbReference type="VEuPathDB" id="FungiDB:ASPVEDRAFT_201751"/>
<dbReference type="Pfam" id="PF18130">
    <property type="entry name" value="ATPgrasp_N"/>
    <property type="match status" value="1"/>
</dbReference>